<dbReference type="EnsemblPlants" id="AVESA.00010b.r2.1AG0059240.1">
    <property type="protein sequence ID" value="AVESA.00010b.r2.1AG0059240.1.CDS.1"/>
    <property type="gene ID" value="AVESA.00010b.r2.1AG0059240"/>
</dbReference>
<accession>A0ACD5TIA7</accession>
<reference evidence="1" key="2">
    <citation type="submission" date="2025-09" db="UniProtKB">
        <authorList>
            <consortium name="EnsemblPlants"/>
        </authorList>
    </citation>
    <scope>IDENTIFICATION</scope>
</reference>
<evidence type="ECO:0000313" key="2">
    <source>
        <dbReference type="Proteomes" id="UP001732700"/>
    </source>
</evidence>
<keyword evidence="2" id="KW-1185">Reference proteome</keyword>
<reference evidence="1" key="1">
    <citation type="submission" date="2021-05" db="EMBL/GenBank/DDBJ databases">
        <authorList>
            <person name="Scholz U."/>
            <person name="Mascher M."/>
            <person name="Fiebig A."/>
        </authorList>
    </citation>
    <scope>NUCLEOTIDE SEQUENCE [LARGE SCALE GENOMIC DNA]</scope>
</reference>
<sequence>MRRSARRRAMAAAPPPPPPVPGKNPRAVLPGDRLFATLAHYVSFTDHLRIRLVCQTWRFFSRRIGRPPPPFPWLMLPEPAPASPSAPSPVTVRRQFYDIPGGRPYAYDVPGEGYHRCVATSAYGWLVFVAVDAPRRLVLANPVSGARLVVAWPFGEKTPNGRFHAALTSSPADRSRACFLVVATDRLVAYCRPGHQDQAWRTLRAPGFRHEAPASDIVSVGTTVYLVDGRRKVWRADLADPEPKMERRNTACPLPFGDGESTILRHYLVGSLGHVHIVIAEEHHARVALFRLDWDKRMWVPGDRVPGDRVLLLGRGCSAFVPPAAGRPPGMVLFAHQPSLSDVDRGRAAGLAWFWAESRLNDGSEDVLVLKKTMQHRQGEFTAGDSFWFFPAIDPDETARPP</sequence>
<organism evidence="1 2">
    <name type="scientific">Avena sativa</name>
    <name type="common">Oat</name>
    <dbReference type="NCBI Taxonomy" id="4498"/>
    <lineage>
        <taxon>Eukaryota</taxon>
        <taxon>Viridiplantae</taxon>
        <taxon>Streptophyta</taxon>
        <taxon>Embryophyta</taxon>
        <taxon>Tracheophyta</taxon>
        <taxon>Spermatophyta</taxon>
        <taxon>Magnoliopsida</taxon>
        <taxon>Liliopsida</taxon>
        <taxon>Poales</taxon>
        <taxon>Poaceae</taxon>
        <taxon>BOP clade</taxon>
        <taxon>Pooideae</taxon>
        <taxon>Poodae</taxon>
        <taxon>Poeae</taxon>
        <taxon>Poeae Chloroplast Group 1 (Aveneae type)</taxon>
        <taxon>Aveninae</taxon>
        <taxon>Avena</taxon>
    </lineage>
</organism>
<evidence type="ECO:0000313" key="1">
    <source>
        <dbReference type="EnsemblPlants" id="AVESA.00010b.r2.1AG0059240.1.CDS.1"/>
    </source>
</evidence>
<dbReference type="Proteomes" id="UP001732700">
    <property type="component" value="Chromosome 1A"/>
</dbReference>
<proteinExistence type="predicted"/>
<protein>
    <submittedName>
        <fullName evidence="1">Uncharacterized protein</fullName>
    </submittedName>
</protein>
<name>A0ACD5TIA7_AVESA</name>